<keyword evidence="2" id="KW-0472">Membrane</keyword>
<protein>
    <submittedName>
        <fullName evidence="2">Nickel uptake substrate-specific transmembrane region</fullName>
    </submittedName>
</protein>
<sequence precursor="true">MHTSRLTLLCTVLLAATSASAHDTWVETNTNLIRTGDAIYVDLKLGNHGNEHRDFKQASKIGLEDCTLNVLDPGGKPYDLKPRLVDTGYAPKEGYWTGKFVAAAPGLYTVAHTLDKVVNHGRPIRAIKSGKAYFAVSPSLDRPEEESATGFDKPLGHPFEIVPQSSPVLPMGPGQPIDVQLLLKGKPLPGARISFIPRSEELTAEFDER</sequence>
<keyword evidence="2" id="KW-0812">Transmembrane</keyword>
<feature type="signal peptide" evidence="1">
    <location>
        <begin position="1"/>
        <end position="21"/>
    </location>
</feature>
<evidence type="ECO:0000313" key="3">
    <source>
        <dbReference type="Proteomes" id="UP000320496"/>
    </source>
</evidence>
<dbReference type="RefSeq" id="WP_231746737.1">
    <property type="nucleotide sequence ID" value="NZ_CP036275.1"/>
</dbReference>
<keyword evidence="1" id="KW-0732">Signal</keyword>
<name>A0A517Z3Z7_9PLAN</name>
<keyword evidence="3" id="KW-1185">Reference proteome</keyword>
<organism evidence="2 3">
    <name type="scientific">Maioricimonas rarisocia</name>
    <dbReference type="NCBI Taxonomy" id="2528026"/>
    <lineage>
        <taxon>Bacteria</taxon>
        <taxon>Pseudomonadati</taxon>
        <taxon>Planctomycetota</taxon>
        <taxon>Planctomycetia</taxon>
        <taxon>Planctomycetales</taxon>
        <taxon>Planctomycetaceae</taxon>
        <taxon>Maioricimonas</taxon>
    </lineage>
</organism>
<dbReference type="Proteomes" id="UP000320496">
    <property type="component" value="Chromosome"/>
</dbReference>
<gene>
    <name evidence="2" type="ORF">Mal4_15210</name>
</gene>
<evidence type="ECO:0000256" key="1">
    <source>
        <dbReference type="SAM" id="SignalP"/>
    </source>
</evidence>
<proteinExistence type="predicted"/>
<reference evidence="2 3" key="1">
    <citation type="submission" date="2019-02" db="EMBL/GenBank/DDBJ databases">
        <title>Deep-cultivation of Planctomycetes and their phenomic and genomic characterization uncovers novel biology.</title>
        <authorList>
            <person name="Wiegand S."/>
            <person name="Jogler M."/>
            <person name="Boedeker C."/>
            <person name="Pinto D."/>
            <person name="Vollmers J."/>
            <person name="Rivas-Marin E."/>
            <person name="Kohn T."/>
            <person name="Peeters S.H."/>
            <person name="Heuer A."/>
            <person name="Rast P."/>
            <person name="Oberbeckmann S."/>
            <person name="Bunk B."/>
            <person name="Jeske O."/>
            <person name="Meyerdierks A."/>
            <person name="Storesund J.E."/>
            <person name="Kallscheuer N."/>
            <person name="Luecker S."/>
            <person name="Lage O.M."/>
            <person name="Pohl T."/>
            <person name="Merkel B.J."/>
            <person name="Hornburger P."/>
            <person name="Mueller R.-W."/>
            <person name="Bruemmer F."/>
            <person name="Labrenz M."/>
            <person name="Spormann A.M."/>
            <person name="Op den Camp H."/>
            <person name="Overmann J."/>
            <person name="Amann R."/>
            <person name="Jetten M.S.M."/>
            <person name="Mascher T."/>
            <person name="Medema M.H."/>
            <person name="Devos D.P."/>
            <person name="Kaster A.-K."/>
            <person name="Ovreas L."/>
            <person name="Rohde M."/>
            <person name="Galperin M.Y."/>
            <person name="Jogler C."/>
        </authorList>
    </citation>
    <scope>NUCLEOTIDE SEQUENCE [LARGE SCALE GENOMIC DNA]</scope>
    <source>
        <strain evidence="2 3">Mal4</strain>
    </source>
</reference>
<dbReference type="InterPro" id="IPR019613">
    <property type="entry name" value="DUF4198"/>
</dbReference>
<dbReference type="AlphaFoldDB" id="A0A517Z3Z7"/>
<evidence type="ECO:0000313" key="2">
    <source>
        <dbReference type="EMBL" id="QDU37212.1"/>
    </source>
</evidence>
<accession>A0A517Z3Z7</accession>
<dbReference type="Pfam" id="PF10670">
    <property type="entry name" value="DUF4198"/>
    <property type="match status" value="1"/>
</dbReference>
<feature type="chain" id="PRO_5021838781" evidence="1">
    <location>
        <begin position="22"/>
        <end position="209"/>
    </location>
</feature>
<dbReference type="EMBL" id="CP036275">
    <property type="protein sequence ID" value="QDU37212.1"/>
    <property type="molecule type" value="Genomic_DNA"/>
</dbReference>
<dbReference type="KEGG" id="mri:Mal4_15210"/>